<evidence type="ECO:0000256" key="2">
    <source>
        <dbReference type="ARBA" id="ARBA00022723"/>
    </source>
</evidence>
<feature type="domain" description="SANT" evidence="7">
    <location>
        <begin position="91"/>
        <end position="139"/>
    </location>
</feature>
<dbReference type="InterPro" id="IPR055141">
    <property type="entry name" value="TADA2A_B-like_dom"/>
</dbReference>
<dbReference type="EMBL" id="VTPC01090244">
    <property type="protein sequence ID" value="KAF2884030.1"/>
    <property type="molecule type" value="Genomic_DNA"/>
</dbReference>
<dbReference type="PROSITE" id="PS51293">
    <property type="entry name" value="SANT"/>
    <property type="match status" value="1"/>
</dbReference>
<dbReference type="InterPro" id="IPR009057">
    <property type="entry name" value="Homeodomain-like_sf"/>
</dbReference>
<evidence type="ECO:0000313" key="9">
    <source>
        <dbReference type="Proteomes" id="UP000801492"/>
    </source>
</evidence>
<evidence type="ECO:0000259" key="6">
    <source>
        <dbReference type="PROSITE" id="PS50934"/>
    </source>
</evidence>
<dbReference type="GO" id="GO:0003713">
    <property type="term" value="F:transcription coactivator activity"/>
    <property type="evidence" value="ECO:0007669"/>
    <property type="project" value="TreeGrafter"/>
</dbReference>
<dbReference type="CDD" id="cd00167">
    <property type="entry name" value="SANT"/>
    <property type="match status" value="1"/>
</dbReference>
<dbReference type="PANTHER" id="PTHR12374:SF20">
    <property type="entry name" value="TRANSCRIPTIONAL ADAPTER 2-ALPHA"/>
    <property type="match status" value="1"/>
</dbReference>
<dbReference type="InterPro" id="IPR001005">
    <property type="entry name" value="SANT/Myb"/>
</dbReference>
<organism evidence="8 9">
    <name type="scientific">Ignelater luminosus</name>
    <name type="common">Cucubano</name>
    <name type="synonym">Pyrophorus luminosus</name>
    <dbReference type="NCBI Taxonomy" id="2038154"/>
    <lineage>
        <taxon>Eukaryota</taxon>
        <taxon>Metazoa</taxon>
        <taxon>Ecdysozoa</taxon>
        <taxon>Arthropoda</taxon>
        <taxon>Hexapoda</taxon>
        <taxon>Insecta</taxon>
        <taxon>Pterygota</taxon>
        <taxon>Neoptera</taxon>
        <taxon>Endopterygota</taxon>
        <taxon>Coleoptera</taxon>
        <taxon>Polyphaga</taxon>
        <taxon>Elateriformia</taxon>
        <taxon>Elateroidea</taxon>
        <taxon>Elateridae</taxon>
        <taxon>Agrypninae</taxon>
        <taxon>Pyrophorini</taxon>
        <taxon>Ignelater</taxon>
    </lineage>
</organism>
<dbReference type="InterPro" id="IPR017884">
    <property type="entry name" value="SANT_dom"/>
</dbReference>
<dbReference type="Gene3D" id="1.10.10.60">
    <property type="entry name" value="Homeodomain-like"/>
    <property type="match status" value="1"/>
</dbReference>
<evidence type="ECO:0000256" key="3">
    <source>
        <dbReference type="ARBA" id="ARBA00022771"/>
    </source>
</evidence>
<comment type="subcellular location">
    <subcellularLocation>
        <location evidence="1">Nucleus</location>
    </subcellularLocation>
</comment>
<evidence type="ECO:0000313" key="8">
    <source>
        <dbReference type="EMBL" id="KAF2884030.1"/>
    </source>
</evidence>
<keyword evidence="3" id="KW-0863">Zinc-finger</keyword>
<dbReference type="PROSITE" id="PS50934">
    <property type="entry name" value="SWIRM"/>
    <property type="match status" value="1"/>
</dbReference>
<dbReference type="GO" id="GO:0006357">
    <property type="term" value="P:regulation of transcription by RNA polymerase II"/>
    <property type="evidence" value="ECO:0007669"/>
    <property type="project" value="TreeGrafter"/>
</dbReference>
<evidence type="ECO:0000259" key="7">
    <source>
        <dbReference type="PROSITE" id="PS51293"/>
    </source>
</evidence>
<dbReference type="InterPro" id="IPR000433">
    <property type="entry name" value="Znf_ZZ"/>
</dbReference>
<keyword evidence="2" id="KW-0479">Metal-binding</keyword>
<dbReference type="AlphaFoldDB" id="A0A8K0CAP8"/>
<name>A0A8K0CAP8_IGNLU</name>
<dbReference type="Gene3D" id="1.10.10.10">
    <property type="entry name" value="Winged helix-like DNA-binding domain superfamily/Winged helix DNA-binding domain"/>
    <property type="match status" value="1"/>
</dbReference>
<evidence type="ECO:0008006" key="10">
    <source>
        <dbReference type="Google" id="ProtNLM"/>
    </source>
</evidence>
<dbReference type="Pfam" id="PF25299">
    <property type="entry name" value="ZZ_ADA2"/>
    <property type="match status" value="1"/>
</dbReference>
<dbReference type="FunFam" id="1.10.10.10:FF:000087">
    <property type="entry name" value="Transcriptional adapter 2"/>
    <property type="match status" value="1"/>
</dbReference>
<dbReference type="GO" id="GO:0005634">
    <property type="term" value="C:nucleus"/>
    <property type="evidence" value="ECO:0007669"/>
    <property type="project" value="UniProtKB-SubCell"/>
</dbReference>
<dbReference type="InterPro" id="IPR007526">
    <property type="entry name" value="SWIRM"/>
</dbReference>
<dbReference type="InterPro" id="IPR036388">
    <property type="entry name" value="WH-like_DNA-bd_sf"/>
</dbReference>
<gene>
    <name evidence="8" type="ORF">ILUMI_22148</name>
</gene>
<dbReference type="GO" id="GO:0008270">
    <property type="term" value="F:zinc ion binding"/>
    <property type="evidence" value="ECO:0007669"/>
    <property type="project" value="UniProtKB-KW"/>
</dbReference>
<dbReference type="SMART" id="SM00717">
    <property type="entry name" value="SANT"/>
    <property type="match status" value="1"/>
</dbReference>
<dbReference type="Pfam" id="PF04433">
    <property type="entry name" value="SWIRM"/>
    <property type="match status" value="1"/>
</dbReference>
<dbReference type="OrthoDB" id="270417at2759"/>
<feature type="domain" description="SWIRM" evidence="6">
    <location>
        <begin position="369"/>
        <end position="456"/>
    </location>
</feature>
<dbReference type="SUPFAM" id="SSF46689">
    <property type="entry name" value="Homeodomain-like"/>
    <property type="match status" value="2"/>
</dbReference>
<keyword evidence="5" id="KW-0539">Nucleus</keyword>
<protein>
    <recommendedName>
        <fullName evidence="10">Transcriptional adapter</fullName>
    </recommendedName>
</protein>
<accession>A0A8K0CAP8</accession>
<evidence type="ECO:0000256" key="5">
    <source>
        <dbReference type="ARBA" id="ARBA00023242"/>
    </source>
</evidence>
<proteinExistence type="predicted"/>
<comment type="caution">
    <text evidence="8">The sequence shown here is derived from an EMBL/GenBank/DDBJ whole genome shotgun (WGS) entry which is preliminary data.</text>
</comment>
<keyword evidence="4" id="KW-0862">Zinc</keyword>
<keyword evidence="9" id="KW-1185">Reference proteome</keyword>
<reference evidence="8" key="1">
    <citation type="submission" date="2019-08" db="EMBL/GenBank/DDBJ databases">
        <title>The genome of the North American firefly Photinus pyralis.</title>
        <authorList>
            <consortium name="Photinus pyralis genome working group"/>
            <person name="Fallon T.R."/>
            <person name="Sander Lower S.E."/>
            <person name="Weng J.-K."/>
        </authorList>
    </citation>
    <scope>NUCLEOTIDE SEQUENCE</scope>
    <source>
        <strain evidence="8">TRF0915ILg1</strain>
        <tissue evidence="8">Whole body</tissue>
    </source>
</reference>
<dbReference type="PANTHER" id="PTHR12374">
    <property type="entry name" value="TRANSCRIPTIONAL ADAPTOR 2 ADA2 -RELATED"/>
    <property type="match status" value="1"/>
</dbReference>
<dbReference type="GO" id="GO:0003682">
    <property type="term" value="F:chromatin binding"/>
    <property type="evidence" value="ECO:0007669"/>
    <property type="project" value="TreeGrafter"/>
</dbReference>
<dbReference type="Proteomes" id="UP000801492">
    <property type="component" value="Unassembled WGS sequence"/>
</dbReference>
<evidence type="ECO:0000256" key="4">
    <source>
        <dbReference type="ARBA" id="ARBA00022833"/>
    </source>
</evidence>
<dbReference type="GO" id="GO:0140672">
    <property type="term" value="C:ATAC complex"/>
    <property type="evidence" value="ECO:0007669"/>
    <property type="project" value="UniProtKB-ARBA"/>
</dbReference>
<dbReference type="GO" id="GO:0006338">
    <property type="term" value="P:chromatin remodeling"/>
    <property type="evidence" value="ECO:0007669"/>
    <property type="project" value="TreeGrafter"/>
</dbReference>
<sequence>MLKLANSDVHISKSPDCVINNHVVTNGIESFTGLGLDCESCLYELNTPYIVCVICNINICSSCFAAGVEFLDHKNNHDYMIFDDNFPLFKNSSWTAKEELKLLDVLIEYGNFDTVTRYLSQRTLEDVKDHYDYFYLERNGSDLLPEFPTKHSLKFKKIVPYRFSLNDVHEPPRCTPNSFGFHSMAGYNAARSEFELEYDSNAEDLICNLKFKSVRRKDPDYNLVSDLQCAIINSYNRRLLERERRKNVIRNHGLILVRKVIGWLHRYDMTVTRRVYERICRFMQFYTGMQFEYLMEGLHRAGELKVDISRLCEFHKKGITTIPAAQLYLRLKQANDHSLSSVKNFQNNNQFNWKVKHSLASALLLPASVKKRCAFSPLNIIGLPGYEKLTAKEQELCKNVRLVPLSYIEFRDILINENRKVGYLKLQTARRLLKIDVNKTRRLYDFLVQDGYINKQ</sequence>
<dbReference type="SUPFAM" id="SSF57850">
    <property type="entry name" value="RING/U-box"/>
    <property type="match status" value="1"/>
</dbReference>
<dbReference type="Pfam" id="PF22941">
    <property type="entry name" value="TADA2A-like_3rd"/>
    <property type="match status" value="1"/>
</dbReference>
<evidence type="ECO:0000256" key="1">
    <source>
        <dbReference type="ARBA" id="ARBA00004123"/>
    </source>
</evidence>